<sequence length="349" mass="38060">MQKYYKIIGLLLLIAGSGQLFGQKRAVEVLTTGTKTSLRGLSVVNDNVLWVSGSQGKVGRSTNGGKNWKWMTVPGFEKAEFRDIEAFGPNTAIIMASGDSAYILKTTDGGDNWRIVYQNFTKGMFLDAMDFYTPEHGIVVGDPVNNRFFIAETKNNGDTWEQTNLQHPGAVADSGEAFYAASGTNVRLFPDGSFYLASGGKASRLITRTLATALPLVQNTPASGAYSIAVYKRSQKTKRTHIVIVGGDYTRDTVNTQNCIFSVNNGKTWQRPKTPPRGFRSCVEFITDEVLIACGTSGVDLSYDAGRRWVNISGDSYNVCRTGKFSNVVFLAGNNGTIGKLVETSKMEN</sequence>
<keyword evidence="2" id="KW-1185">Reference proteome</keyword>
<organism evidence="1 2">
    <name type="scientific">Terrimonas rubra</name>
    <dbReference type="NCBI Taxonomy" id="1035890"/>
    <lineage>
        <taxon>Bacteria</taxon>
        <taxon>Pseudomonadati</taxon>
        <taxon>Bacteroidota</taxon>
        <taxon>Chitinophagia</taxon>
        <taxon>Chitinophagales</taxon>
        <taxon>Chitinophagaceae</taxon>
        <taxon>Terrimonas</taxon>
    </lineage>
</organism>
<dbReference type="EMBL" id="JBHUOZ010000003">
    <property type="protein sequence ID" value="MFD2920752.1"/>
    <property type="molecule type" value="Genomic_DNA"/>
</dbReference>
<dbReference type="Proteomes" id="UP001597511">
    <property type="component" value="Unassembled WGS sequence"/>
</dbReference>
<dbReference type="RefSeq" id="WP_386099714.1">
    <property type="nucleotide sequence ID" value="NZ_JBHUOZ010000003.1"/>
</dbReference>
<dbReference type="InterPro" id="IPR015943">
    <property type="entry name" value="WD40/YVTN_repeat-like_dom_sf"/>
</dbReference>
<dbReference type="PANTHER" id="PTHR47199:SF2">
    <property type="entry name" value="PHOTOSYSTEM II STABILITY_ASSEMBLY FACTOR HCF136, CHLOROPLASTIC"/>
    <property type="match status" value="1"/>
</dbReference>
<dbReference type="Gene3D" id="2.130.10.10">
    <property type="entry name" value="YVTN repeat-like/Quinoprotein amine dehydrogenase"/>
    <property type="match status" value="1"/>
</dbReference>
<evidence type="ECO:0000313" key="1">
    <source>
        <dbReference type="EMBL" id="MFD2920752.1"/>
    </source>
</evidence>
<evidence type="ECO:0000313" key="2">
    <source>
        <dbReference type="Proteomes" id="UP001597511"/>
    </source>
</evidence>
<dbReference type="PANTHER" id="PTHR47199">
    <property type="entry name" value="PHOTOSYSTEM II STABILITY/ASSEMBLY FACTOR HCF136, CHLOROPLASTIC"/>
    <property type="match status" value="1"/>
</dbReference>
<protein>
    <submittedName>
        <fullName evidence="1">Oxidoreductase</fullName>
    </submittedName>
</protein>
<proteinExistence type="predicted"/>
<gene>
    <name evidence="1" type="ORF">ACFS6H_13590</name>
</gene>
<accession>A0ABW6A640</accession>
<reference evidence="2" key="1">
    <citation type="journal article" date="2019" name="Int. J. Syst. Evol. Microbiol.">
        <title>The Global Catalogue of Microorganisms (GCM) 10K type strain sequencing project: providing services to taxonomists for standard genome sequencing and annotation.</title>
        <authorList>
            <consortium name="The Broad Institute Genomics Platform"/>
            <consortium name="The Broad Institute Genome Sequencing Center for Infectious Disease"/>
            <person name="Wu L."/>
            <person name="Ma J."/>
        </authorList>
    </citation>
    <scope>NUCLEOTIDE SEQUENCE [LARGE SCALE GENOMIC DNA]</scope>
    <source>
        <strain evidence="2">KCTC 23299</strain>
    </source>
</reference>
<dbReference type="CDD" id="cd15482">
    <property type="entry name" value="Sialidase_non-viral"/>
    <property type="match status" value="1"/>
</dbReference>
<dbReference type="SUPFAM" id="SSF110296">
    <property type="entry name" value="Oligoxyloglucan reducing end-specific cellobiohydrolase"/>
    <property type="match status" value="1"/>
</dbReference>
<comment type="caution">
    <text evidence="1">The sequence shown here is derived from an EMBL/GenBank/DDBJ whole genome shotgun (WGS) entry which is preliminary data.</text>
</comment>
<name>A0ABW6A640_9BACT</name>